<name>A0A061DEB4_BABBI</name>
<gene>
    <name evidence="1" type="ORF">BBBOND_0309030</name>
</gene>
<evidence type="ECO:0000313" key="1">
    <source>
        <dbReference type="EMBL" id="CDR97000.1"/>
    </source>
</evidence>
<dbReference type="OMA" id="WYTSKCI"/>
<evidence type="ECO:0000313" key="2">
    <source>
        <dbReference type="Proteomes" id="UP000033188"/>
    </source>
</evidence>
<sequence length="148" mass="16272">MASWAIHAAHESAGRGEAGAVDASGRGEVVEESLVLLDFPDFLTTSVFDGAVFRQVSEDATGSTYAIDNCNFNSLRLEGLDGAEPKCVLNGQIPFKGKRVSEGVTYFCFDIAEPNAESETNHNEPKRNAPYLREYWHTEKLIQFNTPI</sequence>
<dbReference type="EMBL" id="LK391709">
    <property type="protein sequence ID" value="CDR97000.1"/>
    <property type="molecule type" value="Genomic_DNA"/>
</dbReference>
<dbReference type="OrthoDB" id="361873at2759"/>
<dbReference type="AlphaFoldDB" id="A0A061DEB4"/>
<accession>A0A061DEB4</accession>
<organism evidence="1 2">
    <name type="scientific">Babesia bigemina</name>
    <dbReference type="NCBI Taxonomy" id="5866"/>
    <lineage>
        <taxon>Eukaryota</taxon>
        <taxon>Sar</taxon>
        <taxon>Alveolata</taxon>
        <taxon>Apicomplexa</taxon>
        <taxon>Aconoidasida</taxon>
        <taxon>Piroplasmida</taxon>
        <taxon>Babesiidae</taxon>
        <taxon>Babesia</taxon>
    </lineage>
</organism>
<dbReference type="RefSeq" id="XP_012769186.1">
    <property type="nucleotide sequence ID" value="XM_012913732.1"/>
</dbReference>
<dbReference type="KEGG" id="bbig:BBBOND_0309030"/>
<dbReference type="VEuPathDB" id="PiroplasmaDB:BBBOND_0309030"/>
<keyword evidence="2" id="KW-1185">Reference proteome</keyword>
<proteinExistence type="predicted"/>
<reference evidence="2" key="1">
    <citation type="journal article" date="2014" name="Nucleic Acids Res.">
        <title>The evolutionary dynamics of variant antigen genes in Babesia reveal a history of genomic innovation underlying host-parasite interaction.</title>
        <authorList>
            <person name="Jackson A.P."/>
            <person name="Otto T.D."/>
            <person name="Darby A."/>
            <person name="Ramaprasad A."/>
            <person name="Xia D."/>
            <person name="Echaide I.E."/>
            <person name="Farber M."/>
            <person name="Gahlot S."/>
            <person name="Gamble J."/>
            <person name="Gupta D."/>
            <person name="Gupta Y."/>
            <person name="Jackson L."/>
            <person name="Malandrin L."/>
            <person name="Malas T.B."/>
            <person name="Moussa E."/>
            <person name="Nair M."/>
            <person name="Reid A.J."/>
            <person name="Sanders M."/>
            <person name="Sharma J."/>
            <person name="Tracey A."/>
            <person name="Quail M.A."/>
            <person name="Weir W."/>
            <person name="Wastling J.M."/>
            <person name="Hall N."/>
            <person name="Willadsen P."/>
            <person name="Lingelbach K."/>
            <person name="Shiels B."/>
            <person name="Tait A."/>
            <person name="Berriman M."/>
            <person name="Allred D.R."/>
            <person name="Pain A."/>
        </authorList>
    </citation>
    <scope>NUCLEOTIDE SEQUENCE [LARGE SCALE GENOMIC DNA]</scope>
    <source>
        <strain evidence="2">Bond</strain>
    </source>
</reference>
<dbReference type="Proteomes" id="UP000033188">
    <property type="component" value="Chromosome 3"/>
</dbReference>
<protein>
    <submittedName>
        <fullName evidence="1">Uncharacterized protein</fullName>
    </submittedName>
</protein>
<dbReference type="GeneID" id="24565541"/>